<keyword evidence="3 6" id="KW-0812">Transmembrane</keyword>
<evidence type="ECO:0000256" key="4">
    <source>
        <dbReference type="ARBA" id="ARBA00022989"/>
    </source>
</evidence>
<dbReference type="Gene3D" id="3.40.1710.10">
    <property type="entry name" value="abc type-2 transporter like domain"/>
    <property type="match status" value="1"/>
</dbReference>
<keyword evidence="5 6" id="KW-0472">Membrane</keyword>
<dbReference type="PANTHER" id="PTHR30294:SF29">
    <property type="entry name" value="MULTIDRUG ABC TRANSPORTER PERMEASE YBHS-RELATED"/>
    <property type="match status" value="1"/>
</dbReference>
<dbReference type="AlphaFoldDB" id="A0A1I5H9Z9"/>
<accession>A0A1I5H9Z9</accession>
<sequence>MLNLLRKDYKELVSNKKIIWMILLVLIIFIISTNYNAKKPQETKPVSKIQFALTNSDNSPYSKLLIEYFKESESFSSYINVVEGDREELLEQFNQSQFDVYLEIPENFANNLMILEHNPVKVLINSKDPVKAVLLKNLLESYETYISAVEINCVGLYEVMSLTGMDQELINKKNYEISLDLIFTALGKENFFQYQEVSDYPSTSVADYYFYSLLIMAISYGALYVGYQMMKEKKQGTFSRLHTIGLGTYKIVMEKVLFSAFLLFLPSAAAYLVSVRSTGNTLNAELIPVIFLTVLFYISLAIFLSSIFRNVQNYMVAGNLIYFLFSIIGGGIIPIQYLPKVLKDLAKLTPNYWIEKVCLLIQKGILNDVYGKFLTGISMCLVIFIVMSIAFYNREEVRLDD</sequence>
<keyword evidence="2" id="KW-1003">Cell membrane</keyword>
<keyword evidence="9" id="KW-1185">Reference proteome</keyword>
<evidence type="ECO:0000256" key="1">
    <source>
        <dbReference type="ARBA" id="ARBA00004651"/>
    </source>
</evidence>
<keyword evidence="4 6" id="KW-1133">Transmembrane helix</keyword>
<gene>
    <name evidence="8" type="ORF">SAMN04489757_12738</name>
</gene>
<dbReference type="Proteomes" id="UP000198806">
    <property type="component" value="Unassembled WGS sequence"/>
</dbReference>
<evidence type="ECO:0000259" key="7">
    <source>
        <dbReference type="Pfam" id="PF12698"/>
    </source>
</evidence>
<dbReference type="EMBL" id="FOWD01000027">
    <property type="protein sequence ID" value="SFO45085.1"/>
    <property type="molecule type" value="Genomic_DNA"/>
</dbReference>
<dbReference type="GO" id="GO:0140359">
    <property type="term" value="F:ABC-type transporter activity"/>
    <property type="evidence" value="ECO:0007669"/>
    <property type="project" value="InterPro"/>
</dbReference>
<feature type="transmembrane region" description="Helical" evidence="6">
    <location>
        <begin position="256"/>
        <end position="274"/>
    </location>
</feature>
<proteinExistence type="predicted"/>
<evidence type="ECO:0000256" key="6">
    <source>
        <dbReference type="SAM" id="Phobius"/>
    </source>
</evidence>
<evidence type="ECO:0000256" key="5">
    <source>
        <dbReference type="ARBA" id="ARBA00023136"/>
    </source>
</evidence>
<organism evidence="8 9">
    <name type="scientific">Anaerocolumna aminovalerica</name>
    <dbReference type="NCBI Taxonomy" id="1527"/>
    <lineage>
        <taxon>Bacteria</taxon>
        <taxon>Bacillati</taxon>
        <taxon>Bacillota</taxon>
        <taxon>Clostridia</taxon>
        <taxon>Lachnospirales</taxon>
        <taxon>Lachnospiraceae</taxon>
        <taxon>Anaerocolumna</taxon>
    </lineage>
</organism>
<dbReference type="RefSeq" id="WP_091687549.1">
    <property type="nucleotide sequence ID" value="NZ_BAABFM010000002.1"/>
</dbReference>
<dbReference type="PANTHER" id="PTHR30294">
    <property type="entry name" value="MEMBRANE COMPONENT OF ABC TRANSPORTER YHHJ-RELATED"/>
    <property type="match status" value="1"/>
</dbReference>
<dbReference type="STRING" id="1527.SAMN04489757_12738"/>
<dbReference type="GO" id="GO:0005886">
    <property type="term" value="C:plasma membrane"/>
    <property type="evidence" value="ECO:0007669"/>
    <property type="project" value="UniProtKB-SubCell"/>
</dbReference>
<protein>
    <submittedName>
        <fullName evidence="8">ABC-2 type transport system permease protein</fullName>
    </submittedName>
</protein>
<reference evidence="8 9" key="1">
    <citation type="submission" date="2016-10" db="EMBL/GenBank/DDBJ databases">
        <authorList>
            <person name="de Groot N.N."/>
        </authorList>
    </citation>
    <scope>NUCLEOTIDE SEQUENCE [LARGE SCALE GENOMIC DNA]</scope>
    <source>
        <strain evidence="8 9">DSM 1283</strain>
    </source>
</reference>
<name>A0A1I5H9Z9_9FIRM</name>
<dbReference type="OrthoDB" id="1952952at2"/>
<dbReference type="Pfam" id="PF12698">
    <property type="entry name" value="ABC2_membrane_3"/>
    <property type="match status" value="1"/>
</dbReference>
<feature type="domain" description="ABC-2 type transporter transmembrane" evidence="7">
    <location>
        <begin position="17"/>
        <end position="390"/>
    </location>
</feature>
<feature type="transmembrane region" description="Helical" evidence="6">
    <location>
        <begin position="18"/>
        <end position="37"/>
    </location>
</feature>
<evidence type="ECO:0000256" key="2">
    <source>
        <dbReference type="ARBA" id="ARBA00022475"/>
    </source>
</evidence>
<feature type="transmembrane region" description="Helical" evidence="6">
    <location>
        <begin position="373"/>
        <end position="392"/>
    </location>
</feature>
<feature type="transmembrane region" description="Helical" evidence="6">
    <location>
        <begin position="320"/>
        <end position="338"/>
    </location>
</feature>
<feature type="transmembrane region" description="Helical" evidence="6">
    <location>
        <begin position="208"/>
        <end position="227"/>
    </location>
</feature>
<dbReference type="InterPro" id="IPR051449">
    <property type="entry name" value="ABC-2_transporter_component"/>
</dbReference>
<evidence type="ECO:0000313" key="8">
    <source>
        <dbReference type="EMBL" id="SFO45085.1"/>
    </source>
</evidence>
<evidence type="ECO:0000256" key="3">
    <source>
        <dbReference type="ARBA" id="ARBA00022692"/>
    </source>
</evidence>
<evidence type="ECO:0000313" key="9">
    <source>
        <dbReference type="Proteomes" id="UP000198806"/>
    </source>
</evidence>
<comment type="subcellular location">
    <subcellularLocation>
        <location evidence="1">Cell membrane</location>
        <topology evidence="1">Multi-pass membrane protein</topology>
    </subcellularLocation>
</comment>
<dbReference type="InterPro" id="IPR013525">
    <property type="entry name" value="ABC2_TM"/>
</dbReference>
<feature type="transmembrane region" description="Helical" evidence="6">
    <location>
        <begin position="286"/>
        <end position="308"/>
    </location>
</feature>